<comment type="caution">
    <text evidence="1">The sequence shown here is derived from an EMBL/GenBank/DDBJ whole genome shotgun (WGS) entry which is preliminary data.</text>
</comment>
<sequence>MGPSTIMQVAAAARFRDDYGANAVLPVIYATPYLRSRSFPVVQSIEIATVGGQHHAN</sequence>
<evidence type="ECO:0000313" key="2">
    <source>
        <dbReference type="Proteomes" id="UP000786875"/>
    </source>
</evidence>
<protein>
    <submittedName>
        <fullName evidence="1">Uncharacterized protein</fullName>
    </submittedName>
</protein>
<accession>A0ABS5T3I4</accession>
<dbReference type="Proteomes" id="UP000786875">
    <property type="component" value="Unassembled WGS sequence"/>
</dbReference>
<proteinExistence type="predicted"/>
<keyword evidence="2" id="KW-1185">Reference proteome</keyword>
<reference evidence="1 2" key="1">
    <citation type="submission" date="2020-04" db="EMBL/GenBank/DDBJ databases">
        <title>Genome sequencing of Rosenbergiella species.</title>
        <authorList>
            <person name="Alvarez-Perez S."/>
            <person name="Lievens B."/>
        </authorList>
    </citation>
    <scope>NUCLEOTIDE SEQUENCE [LARGE SCALE GENOMIC DNA]</scope>
    <source>
        <strain evidence="1 2">CdVSA20.1</strain>
    </source>
</reference>
<dbReference type="EMBL" id="JABBFO010000003">
    <property type="protein sequence ID" value="MBT0726881.1"/>
    <property type="molecule type" value="Genomic_DNA"/>
</dbReference>
<name>A0ABS5T3I4_9GAMM</name>
<gene>
    <name evidence="1" type="ORF">HGT73_05695</name>
</gene>
<evidence type="ECO:0000313" key="1">
    <source>
        <dbReference type="EMBL" id="MBT0726881.1"/>
    </source>
</evidence>
<organism evidence="1 2">
    <name type="scientific">Rosenbergiella australiborealis</name>
    <dbReference type="NCBI Taxonomy" id="1544696"/>
    <lineage>
        <taxon>Bacteria</taxon>
        <taxon>Pseudomonadati</taxon>
        <taxon>Pseudomonadota</taxon>
        <taxon>Gammaproteobacteria</taxon>
        <taxon>Enterobacterales</taxon>
        <taxon>Erwiniaceae</taxon>
        <taxon>Rosenbergiella</taxon>
    </lineage>
</organism>
<dbReference type="RefSeq" id="WP_214212693.1">
    <property type="nucleotide sequence ID" value="NZ_JABBFO010000003.1"/>
</dbReference>